<reference evidence="1" key="1">
    <citation type="submission" date="2014-09" db="EMBL/GenBank/DDBJ databases">
        <authorList>
            <person name="Magalhaes I.L.F."/>
            <person name="Oliveira U."/>
            <person name="Santos F.R."/>
            <person name="Vidigal T.H.D.A."/>
            <person name="Brescovit A.D."/>
            <person name="Santos A.J."/>
        </authorList>
    </citation>
    <scope>NUCLEOTIDE SEQUENCE</scope>
    <source>
        <tissue evidence="1">Shoot tissue taken approximately 20 cm above the soil surface</tissue>
    </source>
</reference>
<dbReference type="EMBL" id="GBRH01171082">
    <property type="protein sequence ID" value="JAE26814.1"/>
    <property type="molecule type" value="Transcribed_RNA"/>
</dbReference>
<dbReference type="AlphaFoldDB" id="A0A0A9GTF4"/>
<proteinExistence type="predicted"/>
<name>A0A0A9GTF4_ARUDO</name>
<accession>A0A0A9GTF4</accession>
<organism evidence="1">
    <name type="scientific">Arundo donax</name>
    <name type="common">Giant reed</name>
    <name type="synonym">Donax arundinaceus</name>
    <dbReference type="NCBI Taxonomy" id="35708"/>
    <lineage>
        <taxon>Eukaryota</taxon>
        <taxon>Viridiplantae</taxon>
        <taxon>Streptophyta</taxon>
        <taxon>Embryophyta</taxon>
        <taxon>Tracheophyta</taxon>
        <taxon>Spermatophyta</taxon>
        <taxon>Magnoliopsida</taxon>
        <taxon>Liliopsida</taxon>
        <taxon>Poales</taxon>
        <taxon>Poaceae</taxon>
        <taxon>PACMAD clade</taxon>
        <taxon>Arundinoideae</taxon>
        <taxon>Arundineae</taxon>
        <taxon>Arundo</taxon>
    </lineage>
</organism>
<evidence type="ECO:0000313" key="1">
    <source>
        <dbReference type="EMBL" id="JAE26814.1"/>
    </source>
</evidence>
<sequence>MKTTVRGICKISITNSTESPHAFFHTICYCS</sequence>
<reference evidence="1" key="2">
    <citation type="journal article" date="2015" name="Data Brief">
        <title>Shoot transcriptome of the giant reed, Arundo donax.</title>
        <authorList>
            <person name="Barrero R.A."/>
            <person name="Guerrero F.D."/>
            <person name="Moolhuijzen P."/>
            <person name="Goolsby J.A."/>
            <person name="Tidwell J."/>
            <person name="Bellgard S.E."/>
            <person name="Bellgard M.I."/>
        </authorList>
    </citation>
    <scope>NUCLEOTIDE SEQUENCE</scope>
    <source>
        <tissue evidence="1">Shoot tissue taken approximately 20 cm above the soil surface</tissue>
    </source>
</reference>
<protein>
    <submittedName>
        <fullName evidence="1">Uncharacterized protein</fullName>
    </submittedName>
</protein>